<dbReference type="GO" id="GO:0051287">
    <property type="term" value="F:NAD binding"/>
    <property type="evidence" value="ECO:0007669"/>
    <property type="project" value="InterPro"/>
</dbReference>
<dbReference type="InterPro" id="IPR006139">
    <property type="entry name" value="D-isomer_2_OHA_DH_cat_dom"/>
</dbReference>
<protein>
    <submittedName>
        <fullName evidence="7">Dehydrogenase</fullName>
    </submittedName>
</protein>
<keyword evidence="3" id="KW-0520">NAD</keyword>
<dbReference type="Pfam" id="PF02826">
    <property type="entry name" value="2-Hacid_dh_C"/>
    <property type="match status" value="1"/>
</dbReference>
<gene>
    <name evidence="7" type="ORF">FC19_GL001494</name>
</gene>
<comment type="similarity">
    <text evidence="1 4">Belongs to the D-isomer specific 2-hydroxyacid dehydrogenase family.</text>
</comment>
<dbReference type="SUPFAM" id="SSF52283">
    <property type="entry name" value="Formate/glycerate dehydrogenase catalytic domain-like"/>
    <property type="match status" value="1"/>
</dbReference>
<evidence type="ECO:0000259" key="6">
    <source>
        <dbReference type="Pfam" id="PF02826"/>
    </source>
</evidence>
<dbReference type="AlphaFoldDB" id="A0A0R2D0F5"/>
<keyword evidence="2 4" id="KW-0560">Oxidoreductase</keyword>
<dbReference type="PANTHER" id="PTHR43761:SF1">
    <property type="entry name" value="D-ISOMER SPECIFIC 2-HYDROXYACID DEHYDROGENASE CATALYTIC DOMAIN-CONTAINING PROTEIN-RELATED"/>
    <property type="match status" value="1"/>
</dbReference>
<dbReference type="PANTHER" id="PTHR43761">
    <property type="entry name" value="D-ISOMER SPECIFIC 2-HYDROXYACID DEHYDROGENASE FAMILY PROTEIN (AFU_ORTHOLOGUE AFUA_1G13630)"/>
    <property type="match status" value="1"/>
</dbReference>
<evidence type="ECO:0000313" key="7">
    <source>
        <dbReference type="EMBL" id="KRM97456.1"/>
    </source>
</evidence>
<accession>A0A0R2D0F5</accession>
<evidence type="ECO:0000259" key="5">
    <source>
        <dbReference type="Pfam" id="PF00389"/>
    </source>
</evidence>
<feature type="domain" description="D-isomer specific 2-hydroxyacid dehydrogenase catalytic" evidence="5">
    <location>
        <begin position="16"/>
        <end position="318"/>
    </location>
</feature>
<dbReference type="Gene3D" id="3.40.50.720">
    <property type="entry name" value="NAD(P)-binding Rossmann-like Domain"/>
    <property type="match status" value="2"/>
</dbReference>
<sequence length="334" mass="37516">MKIIISDYATSMMADHSYEIKLLKQQHPQWIVKVLVYDPNDLTEFNHELADADALITAFIPIDTMLLAEAPYLKLISVNAMGFNNVDLKAASAYGVRVCAISDYCSDDVAEFTFSLILSLTKQLKAYDELLHTKHVWKYNSLPPQKRLAKQTLGILGLGKIGQKVAHIAKAFGMQVLAYDPFLPQEVAAKLRIPLISVNQLYQRSDIITNHMRLTKDNRSFFDKSAFEKMSARRPTFINVARGESVNEEALLDALDKGLIKGAGLDVLSSEKPDLEGHPLLNRPNVILTPHAAFYSVDSVTDLQRISCQNVVRFFEGEHDMVSHFVDEQPKILI</sequence>
<dbReference type="InterPro" id="IPR006140">
    <property type="entry name" value="D-isomer_DH_NAD-bd"/>
</dbReference>
<feature type="domain" description="D-isomer specific 2-hydroxyacid dehydrogenase NAD-binding" evidence="6">
    <location>
        <begin position="114"/>
        <end position="293"/>
    </location>
</feature>
<dbReference type="InterPro" id="IPR050418">
    <property type="entry name" value="D-iso_2-hydroxyacid_DH_PdxB"/>
</dbReference>
<dbReference type="Pfam" id="PF00389">
    <property type="entry name" value="2-Hacid_dh"/>
    <property type="match status" value="1"/>
</dbReference>
<dbReference type="STRING" id="1423725.FC19_GL001494"/>
<dbReference type="Proteomes" id="UP000051015">
    <property type="component" value="Unassembled WGS sequence"/>
</dbReference>
<dbReference type="PROSITE" id="PS00065">
    <property type="entry name" value="D_2_HYDROXYACID_DH_1"/>
    <property type="match status" value="1"/>
</dbReference>
<evidence type="ECO:0000256" key="1">
    <source>
        <dbReference type="ARBA" id="ARBA00005854"/>
    </source>
</evidence>
<evidence type="ECO:0000256" key="3">
    <source>
        <dbReference type="ARBA" id="ARBA00023027"/>
    </source>
</evidence>
<name>A0A0R2D0F5_9LACO</name>
<comment type="caution">
    <text evidence="7">The sequence shown here is derived from an EMBL/GenBank/DDBJ whole genome shotgun (WGS) entry which is preliminary data.</text>
</comment>
<reference evidence="7 8" key="1">
    <citation type="journal article" date="2015" name="Genome Announc.">
        <title>Expanding the biotechnology potential of lactobacilli through comparative genomics of 213 strains and associated genera.</title>
        <authorList>
            <person name="Sun Z."/>
            <person name="Harris H.M."/>
            <person name="McCann A."/>
            <person name="Guo C."/>
            <person name="Argimon S."/>
            <person name="Zhang W."/>
            <person name="Yang X."/>
            <person name="Jeffery I.B."/>
            <person name="Cooney J.C."/>
            <person name="Kagawa T.F."/>
            <person name="Liu W."/>
            <person name="Song Y."/>
            <person name="Salvetti E."/>
            <person name="Wrobel A."/>
            <person name="Rasinkangas P."/>
            <person name="Parkhill J."/>
            <person name="Rea M.C."/>
            <person name="O'Sullivan O."/>
            <person name="Ritari J."/>
            <person name="Douillard F.P."/>
            <person name="Paul Ross R."/>
            <person name="Yang R."/>
            <person name="Briner A.E."/>
            <person name="Felis G.E."/>
            <person name="de Vos W.M."/>
            <person name="Barrangou R."/>
            <person name="Klaenhammer T.R."/>
            <person name="Caufield P.W."/>
            <person name="Cui Y."/>
            <person name="Zhang H."/>
            <person name="O'Toole P.W."/>
        </authorList>
    </citation>
    <scope>NUCLEOTIDE SEQUENCE [LARGE SCALE GENOMIC DNA]</scope>
    <source>
        <strain evidence="7 8">DSM 21051</strain>
    </source>
</reference>
<dbReference type="InterPro" id="IPR029752">
    <property type="entry name" value="D-isomer_DH_CS1"/>
</dbReference>
<dbReference type="EMBL" id="AYZD01000001">
    <property type="protein sequence ID" value="KRM97456.1"/>
    <property type="molecule type" value="Genomic_DNA"/>
</dbReference>
<evidence type="ECO:0000313" key="8">
    <source>
        <dbReference type="Proteomes" id="UP000051015"/>
    </source>
</evidence>
<dbReference type="SUPFAM" id="SSF51735">
    <property type="entry name" value="NAD(P)-binding Rossmann-fold domains"/>
    <property type="match status" value="1"/>
</dbReference>
<proteinExistence type="inferred from homology"/>
<evidence type="ECO:0000256" key="4">
    <source>
        <dbReference type="RuleBase" id="RU003719"/>
    </source>
</evidence>
<dbReference type="GO" id="GO:0016616">
    <property type="term" value="F:oxidoreductase activity, acting on the CH-OH group of donors, NAD or NADP as acceptor"/>
    <property type="evidence" value="ECO:0007669"/>
    <property type="project" value="InterPro"/>
</dbReference>
<organism evidence="7 8">
    <name type="scientific">Liquorilactobacillus aquaticus DSM 21051</name>
    <dbReference type="NCBI Taxonomy" id="1423725"/>
    <lineage>
        <taxon>Bacteria</taxon>
        <taxon>Bacillati</taxon>
        <taxon>Bacillota</taxon>
        <taxon>Bacilli</taxon>
        <taxon>Lactobacillales</taxon>
        <taxon>Lactobacillaceae</taxon>
        <taxon>Liquorilactobacillus</taxon>
    </lineage>
</organism>
<dbReference type="PATRIC" id="fig|1423725.3.peg.1536"/>
<evidence type="ECO:0000256" key="2">
    <source>
        <dbReference type="ARBA" id="ARBA00023002"/>
    </source>
</evidence>
<dbReference type="OrthoDB" id="9805416at2"/>
<keyword evidence="8" id="KW-1185">Reference proteome</keyword>
<dbReference type="InterPro" id="IPR036291">
    <property type="entry name" value="NAD(P)-bd_dom_sf"/>
</dbReference>